<dbReference type="RefSeq" id="WP_274943167.1">
    <property type="nucleotide sequence ID" value="NZ_JANWOI010000002.1"/>
</dbReference>
<reference evidence="3" key="2">
    <citation type="journal article" date="2023" name="Syst. Appl. Microbiol.">
        <title>Govania unica gen. nov., sp. nov., a rare biosphere bacterium that represents a novel family in the class Alphaproteobacteria.</title>
        <authorList>
            <person name="Vandamme P."/>
            <person name="Peeters C."/>
            <person name="Hettiarachchi A."/>
            <person name="Cnockaert M."/>
            <person name="Carlier A."/>
        </authorList>
    </citation>
    <scope>NUCLEOTIDE SEQUENCE</scope>
    <source>
        <strain evidence="3">LMG 31809</strain>
    </source>
</reference>
<accession>A0A9X3TXF7</accession>
<sequence>MMKSKGLLLAILIAASLFAKPVLAADNAKILTDMFAWWNKAYASDSGFTQQDFARYYTPDAVIYMNGEKRAKGLAAITRHFQTMRDDAEKVIVWLPFQESFVSGDRVFTYHMITAVAKGEQSCWHVMGYAVIKGQRVSELNFVSISDEQQSACPALS</sequence>
<evidence type="ECO:0000256" key="1">
    <source>
        <dbReference type="SAM" id="SignalP"/>
    </source>
</evidence>
<keyword evidence="4" id="KW-1185">Reference proteome</keyword>
<feature type="domain" description="SnoaL-like" evidence="2">
    <location>
        <begin position="51"/>
        <end position="137"/>
    </location>
</feature>
<protein>
    <submittedName>
        <fullName evidence="3">Nuclear transport factor 2 family protein</fullName>
    </submittedName>
</protein>
<comment type="caution">
    <text evidence="3">The sequence shown here is derived from an EMBL/GenBank/DDBJ whole genome shotgun (WGS) entry which is preliminary data.</text>
</comment>
<gene>
    <name evidence="3" type="ORF">NYP16_05795</name>
</gene>
<dbReference type="Gene3D" id="3.10.450.50">
    <property type="match status" value="1"/>
</dbReference>
<dbReference type="Pfam" id="PF12680">
    <property type="entry name" value="SnoaL_2"/>
    <property type="match status" value="1"/>
</dbReference>
<dbReference type="Proteomes" id="UP001141619">
    <property type="component" value="Unassembled WGS sequence"/>
</dbReference>
<reference evidence="3" key="1">
    <citation type="submission" date="2022-08" db="EMBL/GenBank/DDBJ databases">
        <authorList>
            <person name="Vandamme P."/>
            <person name="Hettiarachchi A."/>
            <person name="Peeters C."/>
            <person name="Cnockaert M."/>
            <person name="Carlier A."/>
        </authorList>
    </citation>
    <scope>NUCLEOTIDE SEQUENCE</scope>
    <source>
        <strain evidence="3">LMG 31809</strain>
    </source>
</reference>
<evidence type="ECO:0000313" key="4">
    <source>
        <dbReference type="Proteomes" id="UP001141619"/>
    </source>
</evidence>
<dbReference type="InterPro" id="IPR032710">
    <property type="entry name" value="NTF2-like_dom_sf"/>
</dbReference>
<dbReference type="SUPFAM" id="SSF54427">
    <property type="entry name" value="NTF2-like"/>
    <property type="match status" value="1"/>
</dbReference>
<feature type="chain" id="PRO_5040916111" evidence="1">
    <location>
        <begin position="25"/>
        <end position="157"/>
    </location>
</feature>
<evidence type="ECO:0000313" key="3">
    <source>
        <dbReference type="EMBL" id="MDA5193465.1"/>
    </source>
</evidence>
<evidence type="ECO:0000259" key="2">
    <source>
        <dbReference type="Pfam" id="PF12680"/>
    </source>
</evidence>
<name>A0A9X3TXF7_9PROT</name>
<dbReference type="InterPro" id="IPR037401">
    <property type="entry name" value="SnoaL-like"/>
</dbReference>
<organism evidence="3 4">
    <name type="scientific">Govanella unica</name>
    <dbReference type="NCBI Taxonomy" id="2975056"/>
    <lineage>
        <taxon>Bacteria</taxon>
        <taxon>Pseudomonadati</taxon>
        <taxon>Pseudomonadota</taxon>
        <taxon>Alphaproteobacteria</taxon>
        <taxon>Emcibacterales</taxon>
        <taxon>Govanellaceae</taxon>
        <taxon>Govanella</taxon>
    </lineage>
</organism>
<proteinExistence type="predicted"/>
<dbReference type="EMBL" id="JANWOI010000002">
    <property type="protein sequence ID" value="MDA5193465.1"/>
    <property type="molecule type" value="Genomic_DNA"/>
</dbReference>
<feature type="signal peptide" evidence="1">
    <location>
        <begin position="1"/>
        <end position="24"/>
    </location>
</feature>
<dbReference type="AlphaFoldDB" id="A0A9X3TXF7"/>
<keyword evidence="1" id="KW-0732">Signal</keyword>